<dbReference type="Proteomes" id="UP000735302">
    <property type="component" value="Unassembled WGS sequence"/>
</dbReference>
<comment type="caution">
    <text evidence="2">The sequence shown here is derived from an EMBL/GenBank/DDBJ whole genome shotgun (WGS) entry which is preliminary data.</text>
</comment>
<feature type="compositionally biased region" description="Low complexity" evidence="1">
    <location>
        <begin position="67"/>
        <end position="80"/>
    </location>
</feature>
<name>A0AAV4A5M9_9GAST</name>
<feature type="region of interest" description="Disordered" evidence="1">
    <location>
        <begin position="1"/>
        <end position="80"/>
    </location>
</feature>
<evidence type="ECO:0000313" key="2">
    <source>
        <dbReference type="EMBL" id="GFO02172.1"/>
    </source>
</evidence>
<evidence type="ECO:0000256" key="1">
    <source>
        <dbReference type="SAM" id="MobiDB-lite"/>
    </source>
</evidence>
<organism evidence="2 3">
    <name type="scientific">Plakobranchus ocellatus</name>
    <dbReference type="NCBI Taxonomy" id="259542"/>
    <lineage>
        <taxon>Eukaryota</taxon>
        <taxon>Metazoa</taxon>
        <taxon>Spiralia</taxon>
        <taxon>Lophotrochozoa</taxon>
        <taxon>Mollusca</taxon>
        <taxon>Gastropoda</taxon>
        <taxon>Heterobranchia</taxon>
        <taxon>Euthyneura</taxon>
        <taxon>Panpulmonata</taxon>
        <taxon>Sacoglossa</taxon>
        <taxon>Placobranchoidea</taxon>
        <taxon>Plakobranchidae</taxon>
        <taxon>Plakobranchus</taxon>
    </lineage>
</organism>
<protein>
    <submittedName>
        <fullName evidence="2">Uncharacterized protein</fullName>
    </submittedName>
</protein>
<evidence type="ECO:0000313" key="3">
    <source>
        <dbReference type="Proteomes" id="UP000735302"/>
    </source>
</evidence>
<accession>A0AAV4A5M9</accession>
<gene>
    <name evidence="2" type="ORF">PoB_002867700</name>
</gene>
<proteinExistence type="predicted"/>
<feature type="compositionally biased region" description="Basic and acidic residues" evidence="1">
    <location>
        <begin position="52"/>
        <end position="65"/>
    </location>
</feature>
<dbReference type="AlphaFoldDB" id="A0AAV4A5M9"/>
<dbReference type="EMBL" id="BLXT01003576">
    <property type="protein sequence ID" value="GFO02172.1"/>
    <property type="molecule type" value="Genomic_DNA"/>
</dbReference>
<keyword evidence="3" id="KW-1185">Reference proteome</keyword>
<sequence length="80" mass="8493">MRVPQAYRPPSGQAVGSGVRTRGSSVPADIRAEQSDLRLYCSPSGQDTLSGARDHDKRIPADPRADSLSSTRLSSPKSSP</sequence>
<reference evidence="2 3" key="1">
    <citation type="journal article" date="2021" name="Elife">
        <title>Chloroplast acquisition without the gene transfer in kleptoplastic sea slugs, Plakobranchus ocellatus.</title>
        <authorList>
            <person name="Maeda T."/>
            <person name="Takahashi S."/>
            <person name="Yoshida T."/>
            <person name="Shimamura S."/>
            <person name="Takaki Y."/>
            <person name="Nagai Y."/>
            <person name="Toyoda A."/>
            <person name="Suzuki Y."/>
            <person name="Arimoto A."/>
            <person name="Ishii H."/>
            <person name="Satoh N."/>
            <person name="Nishiyama T."/>
            <person name="Hasebe M."/>
            <person name="Maruyama T."/>
            <person name="Minagawa J."/>
            <person name="Obokata J."/>
            <person name="Shigenobu S."/>
        </authorList>
    </citation>
    <scope>NUCLEOTIDE SEQUENCE [LARGE SCALE GENOMIC DNA]</scope>
</reference>